<dbReference type="PANTHER" id="PTHR43649:SF34">
    <property type="entry name" value="ABC TRANSPORTER PERIPLASMIC-BINDING PROTEIN YCJN-RELATED"/>
    <property type="match status" value="1"/>
</dbReference>
<dbReference type="AlphaFoldDB" id="A0A0K2LCT5"/>
<dbReference type="SUPFAM" id="SSF53850">
    <property type="entry name" value="Periplasmic binding protein-like II"/>
    <property type="match status" value="1"/>
</dbReference>
<feature type="signal peptide" evidence="4">
    <location>
        <begin position="1"/>
        <end position="27"/>
    </location>
</feature>
<feature type="chain" id="PRO_5039031971" evidence="4">
    <location>
        <begin position="28"/>
        <end position="437"/>
    </location>
</feature>
<dbReference type="PROSITE" id="PS51257">
    <property type="entry name" value="PROKAR_LIPOPROTEIN"/>
    <property type="match status" value="1"/>
</dbReference>
<evidence type="ECO:0000256" key="4">
    <source>
        <dbReference type="SAM" id="SignalP"/>
    </source>
</evidence>
<comment type="similarity">
    <text evidence="1">Belongs to the bacterial solute-binding protein 1 family.</text>
</comment>
<reference evidence="5 6" key="1">
    <citation type="submission" date="2015-08" db="EMBL/GenBank/DDBJ databases">
        <title>Genomic sequence of Lactobacillus heilongjiangensis DSM 28069, isolated from Chinese traditional pickle.</title>
        <authorList>
            <person name="Jiang X."/>
            <person name="Zheng B."/>
            <person name="Cheng H."/>
        </authorList>
    </citation>
    <scope>NUCLEOTIDE SEQUENCE [LARGE SCALE GENOMIC DNA]</scope>
    <source>
        <strain evidence="5 6">DSM 28069</strain>
    </source>
</reference>
<proteinExistence type="inferred from homology"/>
<dbReference type="Gene3D" id="3.40.190.10">
    <property type="entry name" value="Periplasmic binding protein-like II"/>
    <property type="match status" value="2"/>
</dbReference>
<dbReference type="Pfam" id="PF01547">
    <property type="entry name" value="SBP_bac_1"/>
    <property type="match status" value="1"/>
</dbReference>
<name>A0A0K2LCT5_9LACO</name>
<dbReference type="GO" id="GO:0055085">
    <property type="term" value="P:transmembrane transport"/>
    <property type="evidence" value="ECO:0007669"/>
    <property type="project" value="InterPro"/>
</dbReference>
<dbReference type="PANTHER" id="PTHR43649">
    <property type="entry name" value="ARABINOSE-BINDING PROTEIN-RELATED"/>
    <property type="match status" value="1"/>
</dbReference>
<dbReference type="PROSITE" id="PS01037">
    <property type="entry name" value="SBP_BACTERIAL_1"/>
    <property type="match status" value="1"/>
</dbReference>
<dbReference type="STRING" id="1074467.JP39_06365"/>
<evidence type="ECO:0000256" key="2">
    <source>
        <dbReference type="ARBA" id="ARBA00022448"/>
    </source>
</evidence>
<dbReference type="InterPro" id="IPR050490">
    <property type="entry name" value="Bact_solute-bd_prot1"/>
</dbReference>
<sequence length="437" mass="48128">MKKNFWKRLGKRVGVIALAAGAAFMLAACSNSSSSGKDVKITILQGKVENNKQFKQIAKEYEKSHPNVKIEVTSIGGGTQYDPVLKTRISSGNAPTIFSLAGPADVKQFKAHEADLSDTKAAKAAQPGTLDAVKNEQGKAVGLPFNVEGYGFVYNKKVFEKAGIDPESLTTVDKLTAAVKQLDAQKDQLGIKGVFALPGKEAWIMSDHLLNLYVAQDYNGNAQKLYKSKKMAFSKNADMKTMLDLQKDYSIKPVMQMDYSAQVNQYFSQGKAAMIQQGDWIYPTVEGIDKDFAKNSVGMIPIPVPGEEGKLPVGTSLYWAVNSKKSTAEQKAAKNFLDWLYTSKAGKKDVVNTLHFVPAYKGYDNFKMQDPLTSVVFKYSQEHKTTGWAFPGYTGTSWDPDVAQPNLQKYLSGKQSWDKTVQNMTDGWAKQQKSANN</sequence>
<dbReference type="Proteomes" id="UP000061546">
    <property type="component" value="Chromosome"/>
</dbReference>
<evidence type="ECO:0000313" key="5">
    <source>
        <dbReference type="EMBL" id="ALB29013.1"/>
    </source>
</evidence>
<dbReference type="RefSeq" id="WP_041501816.1">
    <property type="nucleotide sequence ID" value="NZ_BJDV01000001.1"/>
</dbReference>
<evidence type="ECO:0000256" key="1">
    <source>
        <dbReference type="ARBA" id="ARBA00008520"/>
    </source>
</evidence>
<gene>
    <name evidence="5" type="ORF">JP39_06365</name>
</gene>
<protein>
    <submittedName>
        <fullName evidence="5">Sugar ABC transporter substrate-binding protein</fullName>
    </submittedName>
</protein>
<dbReference type="EMBL" id="CP012559">
    <property type="protein sequence ID" value="ALB29013.1"/>
    <property type="molecule type" value="Genomic_DNA"/>
</dbReference>
<dbReference type="OrthoDB" id="9763054at2"/>
<keyword evidence="3 4" id="KW-0732">Signal</keyword>
<accession>A0A0K2LCT5</accession>
<dbReference type="InterPro" id="IPR006059">
    <property type="entry name" value="SBP"/>
</dbReference>
<keyword evidence="2" id="KW-0813">Transport</keyword>
<keyword evidence="6" id="KW-1185">Reference proteome</keyword>
<organism evidence="5 6">
    <name type="scientific">Companilactobacillus heilongjiangensis</name>
    <dbReference type="NCBI Taxonomy" id="1074467"/>
    <lineage>
        <taxon>Bacteria</taxon>
        <taxon>Bacillati</taxon>
        <taxon>Bacillota</taxon>
        <taxon>Bacilli</taxon>
        <taxon>Lactobacillales</taxon>
        <taxon>Lactobacillaceae</taxon>
        <taxon>Companilactobacillus</taxon>
    </lineage>
</organism>
<evidence type="ECO:0000256" key="3">
    <source>
        <dbReference type="ARBA" id="ARBA00022729"/>
    </source>
</evidence>
<dbReference type="KEGG" id="lhi:JP39_06365"/>
<evidence type="ECO:0000313" key="6">
    <source>
        <dbReference type="Proteomes" id="UP000061546"/>
    </source>
</evidence>
<dbReference type="InterPro" id="IPR006061">
    <property type="entry name" value="SBP_1_CS"/>
</dbReference>